<sequence length="131" mass="12665">MRETSVAFSEGWWRMSASIGWAGRKIGAAVKEGGLARSGSQPEDAPAAYQVGPGGQLPPYHSSGGGAVGGGGIGGRGVAPGAGGGGGGGVLRFGGDSDDLDRQLSGLDPLDSPPPGYAPAAVPPAPSQARA</sequence>
<dbReference type="EMBL" id="KK100408">
    <property type="protein sequence ID" value="KIZ06156.1"/>
    <property type="molecule type" value="Genomic_DNA"/>
</dbReference>
<feature type="region of interest" description="Disordered" evidence="1">
    <location>
        <begin position="33"/>
        <end position="131"/>
    </location>
</feature>
<dbReference type="GeneID" id="25734680"/>
<dbReference type="Proteomes" id="UP000054498">
    <property type="component" value="Unassembled WGS sequence"/>
</dbReference>
<organism evidence="2 3">
    <name type="scientific">Monoraphidium neglectum</name>
    <dbReference type="NCBI Taxonomy" id="145388"/>
    <lineage>
        <taxon>Eukaryota</taxon>
        <taxon>Viridiplantae</taxon>
        <taxon>Chlorophyta</taxon>
        <taxon>core chlorophytes</taxon>
        <taxon>Chlorophyceae</taxon>
        <taxon>CS clade</taxon>
        <taxon>Sphaeropleales</taxon>
        <taxon>Selenastraceae</taxon>
        <taxon>Monoraphidium</taxon>
    </lineage>
</organism>
<evidence type="ECO:0000313" key="3">
    <source>
        <dbReference type="Proteomes" id="UP000054498"/>
    </source>
</evidence>
<keyword evidence="3" id="KW-1185">Reference proteome</keyword>
<reference evidence="2 3" key="1">
    <citation type="journal article" date="2013" name="BMC Genomics">
        <title>Reconstruction of the lipid metabolism for the microalga Monoraphidium neglectum from its genome sequence reveals characteristics suitable for biofuel production.</title>
        <authorList>
            <person name="Bogen C."/>
            <person name="Al-Dilaimi A."/>
            <person name="Albersmeier A."/>
            <person name="Wichmann J."/>
            <person name="Grundmann M."/>
            <person name="Rupp O."/>
            <person name="Lauersen K.J."/>
            <person name="Blifernez-Klassen O."/>
            <person name="Kalinowski J."/>
            <person name="Goesmann A."/>
            <person name="Mussgnug J.H."/>
            <person name="Kruse O."/>
        </authorList>
    </citation>
    <scope>NUCLEOTIDE SEQUENCE [LARGE SCALE GENOMIC DNA]</scope>
    <source>
        <strain evidence="2 3">SAG 48.87</strain>
    </source>
</reference>
<gene>
    <name evidence="2" type="ORF">MNEG_1802</name>
</gene>
<accession>A0A0D2NP12</accession>
<protein>
    <submittedName>
        <fullName evidence="2">Uncharacterized protein</fullName>
    </submittedName>
</protein>
<evidence type="ECO:0000313" key="2">
    <source>
        <dbReference type="EMBL" id="KIZ06156.1"/>
    </source>
</evidence>
<feature type="compositionally biased region" description="Gly residues" evidence="1">
    <location>
        <begin position="63"/>
        <end position="92"/>
    </location>
</feature>
<dbReference type="AlphaFoldDB" id="A0A0D2NP12"/>
<evidence type="ECO:0000256" key="1">
    <source>
        <dbReference type="SAM" id="MobiDB-lite"/>
    </source>
</evidence>
<feature type="compositionally biased region" description="Pro residues" evidence="1">
    <location>
        <begin position="111"/>
        <end position="131"/>
    </location>
</feature>
<proteinExistence type="predicted"/>
<dbReference type="KEGG" id="mng:MNEG_1802"/>
<name>A0A0D2NP12_9CHLO</name>
<dbReference type="RefSeq" id="XP_013905175.1">
    <property type="nucleotide sequence ID" value="XM_014049721.1"/>
</dbReference>